<keyword evidence="3" id="KW-0813">Transport</keyword>
<dbReference type="GO" id="GO:0046872">
    <property type="term" value="F:metal ion binding"/>
    <property type="evidence" value="ECO:0007669"/>
    <property type="project" value="UniProtKB-KW"/>
</dbReference>
<keyword evidence="8 12" id="KW-0496">Mitochondrion</keyword>
<dbReference type="GO" id="GO:0006121">
    <property type="term" value="P:mitochondrial electron transport, succinate to ubiquinone"/>
    <property type="evidence" value="ECO:0007669"/>
    <property type="project" value="TreeGrafter"/>
</dbReference>
<keyword evidence="7 12" id="KW-1133">Transmembrane helix</keyword>
<evidence type="ECO:0000256" key="5">
    <source>
        <dbReference type="ARBA" id="ARBA00022792"/>
    </source>
</evidence>
<dbReference type="EMBL" id="CCBN010000019">
    <property type="protein sequence ID" value="CDO57206.1"/>
    <property type="molecule type" value="Genomic_DNA"/>
</dbReference>
<keyword evidence="6 12" id="KW-0809">Transit peptide</keyword>
<dbReference type="PANTHER" id="PTHR13337">
    <property type="entry name" value="SUCCINATE DEHYDROGENASE"/>
    <property type="match status" value="1"/>
</dbReference>
<evidence type="ECO:0000256" key="8">
    <source>
        <dbReference type="ARBA" id="ARBA00023128"/>
    </source>
</evidence>
<keyword evidence="11" id="KW-0408">Iron</keyword>
<keyword evidence="14" id="KW-1185">Reference proteome</keyword>
<dbReference type="CDD" id="cd03496">
    <property type="entry name" value="SQR_TypeC_CybS"/>
    <property type="match status" value="1"/>
</dbReference>
<evidence type="ECO:0000256" key="10">
    <source>
        <dbReference type="PIRSR" id="PIRSR607992-1"/>
    </source>
</evidence>
<dbReference type="GO" id="GO:0020037">
    <property type="term" value="F:heme binding"/>
    <property type="evidence" value="ECO:0007669"/>
    <property type="project" value="TreeGrafter"/>
</dbReference>
<evidence type="ECO:0000256" key="1">
    <source>
        <dbReference type="ARBA" id="ARBA00004448"/>
    </source>
</evidence>
<evidence type="ECO:0000256" key="6">
    <source>
        <dbReference type="ARBA" id="ARBA00022946"/>
    </source>
</evidence>
<dbReference type="GO" id="GO:0006099">
    <property type="term" value="P:tricarboxylic acid cycle"/>
    <property type="evidence" value="ECO:0007669"/>
    <property type="project" value="TreeGrafter"/>
</dbReference>
<comment type="subcellular location">
    <subcellularLocation>
        <location evidence="1 12">Mitochondrion inner membrane</location>
        <topology evidence="1 12">Multi-pass membrane protein</topology>
    </subcellularLocation>
</comment>
<keyword evidence="9 12" id="KW-0472">Membrane</keyword>
<keyword evidence="5 12" id="KW-0999">Mitochondrion inner membrane</keyword>
<evidence type="ECO:0000313" key="13">
    <source>
        <dbReference type="EMBL" id="CDO57206.1"/>
    </source>
</evidence>
<evidence type="ECO:0000256" key="4">
    <source>
        <dbReference type="ARBA" id="ARBA00022692"/>
    </source>
</evidence>
<evidence type="ECO:0000256" key="9">
    <source>
        <dbReference type="ARBA" id="ARBA00023136"/>
    </source>
</evidence>
<feature type="transmembrane region" description="Helical" evidence="12">
    <location>
        <begin position="142"/>
        <end position="159"/>
    </location>
</feature>
<keyword evidence="4 12" id="KW-0812">Transmembrane</keyword>
<comment type="caution">
    <text evidence="13">The sequence shown here is derived from an EMBL/GenBank/DDBJ whole genome shotgun (WGS) entry which is preliminary data.</text>
</comment>
<protein>
    <recommendedName>
        <fullName evidence="12">Succinate dehydrogenase [ubiquinone] cytochrome b small subunit</fullName>
    </recommendedName>
</protein>
<evidence type="ECO:0000256" key="12">
    <source>
        <dbReference type="RuleBase" id="RU364031"/>
    </source>
</evidence>
<comment type="similarity">
    <text evidence="2 12">Belongs to the CybS family.</text>
</comment>
<dbReference type="Proteomes" id="UP000242525">
    <property type="component" value="Unassembled WGS sequence"/>
</dbReference>
<dbReference type="OrthoDB" id="18577at2759"/>
<dbReference type="Pfam" id="PF05328">
    <property type="entry name" value="CybS"/>
    <property type="match status" value="1"/>
</dbReference>
<dbReference type="PANTHER" id="PTHR13337:SF2">
    <property type="entry name" value="SUCCINATE DEHYDROGENASE [UBIQUINONE] CYTOCHROME B SMALL SUBUNIT, MITOCHONDRIAL"/>
    <property type="match status" value="1"/>
</dbReference>
<evidence type="ECO:0000313" key="14">
    <source>
        <dbReference type="Proteomes" id="UP000242525"/>
    </source>
</evidence>
<feature type="binding site" evidence="10">
    <location>
        <position position="130"/>
    </location>
    <ligand>
        <name>a ubiquinone</name>
        <dbReference type="ChEBI" id="CHEBI:16389"/>
        <note>ligand shared with IP/SDHB</note>
    </ligand>
</feature>
<feature type="binding site" description="axial binding residue" evidence="11">
    <location>
        <position position="118"/>
    </location>
    <ligand>
        <name>heme b</name>
        <dbReference type="ChEBI" id="CHEBI:60344"/>
        <note>ligand shared with SDHC</note>
    </ligand>
    <ligandPart>
        <name>Fe</name>
        <dbReference type="ChEBI" id="CHEBI:18248"/>
    </ligandPart>
</feature>
<dbReference type="InterPro" id="IPR034804">
    <property type="entry name" value="SQR/QFR_C/D"/>
</dbReference>
<dbReference type="GO" id="GO:0005743">
    <property type="term" value="C:mitochondrial inner membrane"/>
    <property type="evidence" value="ECO:0007669"/>
    <property type="project" value="UniProtKB-SubCell"/>
</dbReference>
<feature type="transmembrane region" description="Helical" evidence="12">
    <location>
        <begin position="80"/>
        <end position="103"/>
    </location>
</feature>
<evidence type="ECO:0000256" key="7">
    <source>
        <dbReference type="ARBA" id="ARBA00022989"/>
    </source>
</evidence>
<dbReference type="InterPro" id="IPR007992">
    <property type="entry name" value="CybS"/>
</dbReference>
<dbReference type="GO" id="GO:0048039">
    <property type="term" value="F:ubiquinone binding"/>
    <property type="evidence" value="ECO:0007669"/>
    <property type="project" value="TreeGrafter"/>
</dbReference>
<dbReference type="AlphaFoldDB" id="A0A0J9XIN8"/>
<keyword evidence="11" id="KW-0479">Metal-binding</keyword>
<organism evidence="13 14">
    <name type="scientific">Geotrichum candidum</name>
    <name type="common">Oospora lactis</name>
    <name type="synonym">Dipodascus geotrichum</name>
    <dbReference type="NCBI Taxonomy" id="1173061"/>
    <lineage>
        <taxon>Eukaryota</taxon>
        <taxon>Fungi</taxon>
        <taxon>Dikarya</taxon>
        <taxon>Ascomycota</taxon>
        <taxon>Saccharomycotina</taxon>
        <taxon>Dipodascomycetes</taxon>
        <taxon>Dipodascales</taxon>
        <taxon>Dipodascaceae</taxon>
        <taxon>Geotrichum</taxon>
    </lineage>
</organism>
<comment type="caution">
    <text evidence="12">Lacks conserved residue(s) required for the propagation of feature annotation.</text>
</comment>
<name>A0A0J9XIN8_GEOCN</name>
<evidence type="ECO:0000256" key="11">
    <source>
        <dbReference type="PIRSR" id="PIRSR607992-2"/>
    </source>
</evidence>
<sequence>MFRSTLLQPSLTRALASRSLLRPALSATPAGTLGLRALSFKSLRLIPQPPGGIVGSVNDPVAVPLPDASHGSYHWSFERLIVLGIVPLTVLPLAGLGPASGLFTPVLDATLGSLVLLHSHLGFESCIIDYIPKRVYGVWHKIAIYGLWTGTATALFGIYKMETEDIGLASAISAIWSA</sequence>
<dbReference type="STRING" id="1173061.A0A0J9XIN8"/>
<dbReference type="Gene3D" id="1.20.1300.10">
    <property type="entry name" value="Fumarate reductase/succinate dehydrogenase, transmembrane subunit"/>
    <property type="match status" value="1"/>
</dbReference>
<evidence type="ECO:0000256" key="2">
    <source>
        <dbReference type="ARBA" id="ARBA00007294"/>
    </source>
</evidence>
<proteinExistence type="inferred from homology"/>
<gene>
    <name evidence="13" type="ORF">BN980_GECA19s01473g</name>
</gene>
<evidence type="ECO:0000256" key="3">
    <source>
        <dbReference type="ARBA" id="ARBA00022448"/>
    </source>
</evidence>
<accession>A0A0J9XIN8</accession>
<reference evidence="13" key="1">
    <citation type="submission" date="2014-03" db="EMBL/GenBank/DDBJ databases">
        <authorList>
            <person name="Casaregola S."/>
        </authorList>
    </citation>
    <scope>NUCLEOTIDE SEQUENCE [LARGE SCALE GENOMIC DNA]</scope>
    <source>
        <strain evidence="13">CLIB 918</strain>
    </source>
</reference>